<accession>A0A4Y2GZE2</accession>
<keyword evidence="2" id="KW-1185">Reference proteome</keyword>
<dbReference type="AlphaFoldDB" id="A0A4Y2GZE2"/>
<dbReference type="Proteomes" id="UP000499080">
    <property type="component" value="Unassembled WGS sequence"/>
</dbReference>
<comment type="caution">
    <text evidence="1">The sequence shown here is derived from an EMBL/GenBank/DDBJ whole genome shotgun (WGS) entry which is preliminary data.</text>
</comment>
<gene>
    <name evidence="1" type="ORF">AVEN_196709_1</name>
</gene>
<name>A0A4Y2GZE2_ARAVE</name>
<organism evidence="1 2">
    <name type="scientific">Araneus ventricosus</name>
    <name type="common">Orbweaver spider</name>
    <name type="synonym">Epeira ventricosa</name>
    <dbReference type="NCBI Taxonomy" id="182803"/>
    <lineage>
        <taxon>Eukaryota</taxon>
        <taxon>Metazoa</taxon>
        <taxon>Ecdysozoa</taxon>
        <taxon>Arthropoda</taxon>
        <taxon>Chelicerata</taxon>
        <taxon>Arachnida</taxon>
        <taxon>Araneae</taxon>
        <taxon>Araneomorphae</taxon>
        <taxon>Entelegynae</taxon>
        <taxon>Araneoidea</taxon>
        <taxon>Araneidae</taxon>
        <taxon>Araneus</taxon>
    </lineage>
</organism>
<sequence>MKQHEDYFGTDLVVLNHGQMERTTPQLAPPLETSTPHQSFPVHACGLYALWVSRWTWIVGIRPAGGRLVTTYDLTRNRLHTRWIFNGIGFRISNPSAPKAKPYY</sequence>
<dbReference type="EMBL" id="BGPR01001625">
    <property type="protein sequence ID" value="GBM58205.1"/>
    <property type="molecule type" value="Genomic_DNA"/>
</dbReference>
<evidence type="ECO:0000313" key="2">
    <source>
        <dbReference type="Proteomes" id="UP000499080"/>
    </source>
</evidence>
<protein>
    <submittedName>
        <fullName evidence="1">Uncharacterized protein</fullName>
    </submittedName>
</protein>
<proteinExistence type="predicted"/>
<reference evidence="1 2" key="1">
    <citation type="journal article" date="2019" name="Sci. Rep.">
        <title>Orb-weaving spider Araneus ventricosus genome elucidates the spidroin gene catalogue.</title>
        <authorList>
            <person name="Kono N."/>
            <person name="Nakamura H."/>
            <person name="Ohtoshi R."/>
            <person name="Moran D.A.P."/>
            <person name="Shinohara A."/>
            <person name="Yoshida Y."/>
            <person name="Fujiwara M."/>
            <person name="Mori M."/>
            <person name="Tomita M."/>
            <person name="Arakawa K."/>
        </authorList>
    </citation>
    <scope>NUCLEOTIDE SEQUENCE [LARGE SCALE GENOMIC DNA]</scope>
</reference>
<evidence type="ECO:0000313" key="1">
    <source>
        <dbReference type="EMBL" id="GBM58205.1"/>
    </source>
</evidence>